<evidence type="ECO:0000256" key="6">
    <source>
        <dbReference type="RuleBase" id="RU004075"/>
    </source>
</evidence>
<sequence length="383" mass="40668">MKYRLMTPGPSMVPPETLLSLAKPVIHHRTPENKAAIAETLSAMKKVFCTENDLVIFASSGTGAMETSVANFVKPGDKAIALVCGKWGERWEQLLNTFGAELIKLEAPYGKAPTPADVEKALAEHPDAVAVYATLSETSTGVRQDIEKLGAIVAKTKAVFVVDGISGVGTEPCRTDDWNVDLLVTGSQKALMMPPGLAFLSVSAKAKARLEEVPSPPTYYFNLKKYLTSIAESDTPYTPAHTLIAAQAESLKQILDEGVEESWERHRQMSLATHAAVKALGLETLADPPAAGLTVIKVPESIDGAGWAKLLEKKYALKVAGGQGSLKGKIIRIAHMGYVDALDMVGVAAALEWTLAELGYPVESGKAVAAATAVFAEGFVPKG</sequence>
<dbReference type="PIRSF" id="PIRSF000524">
    <property type="entry name" value="SPT"/>
    <property type="match status" value="1"/>
</dbReference>
<dbReference type="SUPFAM" id="SSF53383">
    <property type="entry name" value="PLP-dependent transferases"/>
    <property type="match status" value="1"/>
</dbReference>
<dbReference type="GO" id="GO:0004760">
    <property type="term" value="F:L-serine-pyruvate transaminase activity"/>
    <property type="evidence" value="ECO:0007669"/>
    <property type="project" value="TreeGrafter"/>
</dbReference>
<comment type="similarity">
    <text evidence="2 6">Belongs to the class-V pyridoxal-phosphate-dependent aminotransferase family.</text>
</comment>
<keyword evidence="10" id="KW-1185">Reference proteome</keyword>
<evidence type="ECO:0000313" key="9">
    <source>
        <dbReference type="EMBL" id="QDU63915.1"/>
    </source>
</evidence>
<proteinExistence type="inferred from homology"/>
<dbReference type="GO" id="GO:0016491">
    <property type="term" value="F:oxidoreductase activity"/>
    <property type="evidence" value="ECO:0007669"/>
    <property type="project" value="UniProtKB-KW"/>
</dbReference>
<comment type="cofactor">
    <cofactor evidence="1 5 7">
        <name>pyridoxal 5'-phosphate</name>
        <dbReference type="ChEBI" id="CHEBI:597326"/>
    </cofactor>
</comment>
<protein>
    <submittedName>
        <fullName evidence="9">Soluble hydrogenase 42 kDa subunit</fullName>
        <ecNumber evidence="9">1.12.-.-</ecNumber>
    </submittedName>
</protein>
<organism evidence="9 10">
    <name type="scientific">Kolteria novifilia</name>
    <dbReference type="NCBI Taxonomy" id="2527975"/>
    <lineage>
        <taxon>Bacteria</taxon>
        <taxon>Pseudomonadati</taxon>
        <taxon>Planctomycetota</taxon>
        <taxon>Planctomycetia</taxon>
        <taxon>Kolteriales</taxon>
        <taxon>Kolteriaceae</taxon>
        <taxon>Kolteria</taxon>
    </lineage>
</organism>
<dbReference type="GO" id="GO:0008453">
    <property type="term" value="F:alanine-glyoxylate transaminase activity"/>
    <property type="evidence" value="ECO:0007669"/>
    <property type="project" value="TreeGrafter"/>
</dbReference>
<dbReference type="OrthoDB" id="389074at2"/>
<dbReference type="RefSeq" id="WP_145261742.1">
    <property type="nucleotide sequence ID" value="NZ_CP036279.1"/>
</dbReference>
<evidence type="ECO:0000256" key="3">
    <source>
        <dbReference type="ARBA" id="ARBA00022898"/>
    </source>
</evidence>
<evidence type="ECO:0000256" key="4">
    <source>
        <dbReference type="PIRSR" id="PIRSR000524-1"/>
    </source>
</evidence>
<dbReference type="InterPro" id="IPR015424">
    <property type="entry name" value="PyrdxlP-dep_Trfase"/>
</dbReference>
<dbReference type="Pfam" id="PF00266">
    <property type="entry name" value="Aminotran_5"/>
    <property type="match status" value="1"/>
</dbReference>
<dbReference type="InterPro" id="IPR024169">
    <property type="entry name" value="SP_NH2Trfase/AEP_transaminase"/>
</dbReference>
<dbReference type="Gene3D" id="3.90.1150.10">
    <property type="entry name" value="Aspartate Aminotransferase, domain 1"/>
    <property type="match status" value="1"/>
</dbReference>
<evidence type="ECO:0000256" key="2">
    <source>
        <dbReference type="ARBA" id="ARBA00009236"/>
    </source>
</evidence>
<evidence type="ECO:0000256" key="5">
    <source>
        <dbReference type="PIRSR" id="PIRSR000524-50"/>
    </source>
</evidence>
<dbReference type="KEGG" id="knv:Pan216_47960"/>
<dbReference type="Proteomes" id="UP000317093">
    <property type="component" value="Chromosome"/>
</dbReference>
<keyword evidence="9" id="KW-0560">Oxidoreductase</keyword>
<evidence type="ECO:0000259" key="8">
    <source>
        <dbReference type="Pfam" id="PF00266"/>
    </source>
</evidence>
<dbReference type="InterPro" id="IPR015422">
    <property type="entry name" value="PyrdxlP-dep_Trfase_small"/>
</dbReference>
<dbReference type="Gene3D" id="3.40.640.10">
    <property type="entry name" value="Type I PLP-dependent aspartate aminotransferase-like (Major domain)"/>
    <property type="match status" value="1"/>
</dbReference>
<dbReference type="GO" id="GO:0019265">
    <property type="term" value="P:glycine biosynthetic process, by transamination of glyoxylate"/>
    <property type="evidence" value="ECO:0007669"/>
    <property type="project" value="TreeGrafter"/>
</dbReference>
<accession>A0A518BAA5</accession>
<feature type="domain" description="Aminotransferase class V" evidence="8">
    <location>
        <begin position="26"/>
        <end position="324"/>
    </location>
</feature>
<keyword evidence="3 5" id="KW-0663">Pyridoxal phosphate</keyword>
<evidence type="ECO:0000256" key="1">
    <source>
        <dbReference type="ARBA" id="ARBA00001933"/>
    </source>
</evidence>
<dbReference type="EMBL" id="CP036279">
    <property type="protein sequence ID" value="QDU63915.1"/>
    <property type="molecule type" value="Genomic_DNA"/>
</dbReference>
<dbReference type="InterPro" id="IPR020578">
    <property type="entry name" value="Aminotrans_V_PyrdxlP_BS"/>
</dbReference>
<dbReference type="EC" id="1.12.-.-" evidence="9"/>
<dbReference type="PANTHER" id="PTHR21152:SF40">
    <property type="entry name" value="ALANINE--GLYOXYLATE AMINOTRANSFERASE"/>
    <property type="match status" value="1"/>
</dbReference>
<dbReference type="InterPro" id="IPR015421">
    <property type="entry name" value="PyrdxlP-dep_Trfase_major"/>
</dbReference>
<feature type="modified residue" description="N6-(pyridoxal phosphate)lysine" evidence="5">
    <location>
        <position position="189"/>
    </location>
</feature>
<dbReference type="PROSITE" id="PS00595">
    <property type="entry name" value="AA_TRANSFER_CLASS_5"/>
    <property type="match status" value="1"/>
</dbReference>
<evidence type="ECO:0000256" key="7">
    <source>
        <dbReference type="RuleBase" id="RU004504"/>
    </source>
</evidence>
<name>A0A518BAA5_9BACT</name>
<dbReference type="AlphaFoldDB" id="A0A518BAA5"/>
<evidence type="ECO:0000313" key="10">
    <source>
        <dbReference type="Proteomes" id="UP000317093"/>
    </source>
</evidence>
<dbReference type="InterPro" id="IPR000192">
    <property type="entry name" value="Aminotrans_V_dom"/>
</dbReference>
<reference evidence="9 10" key="1">
    <citation type="submission" date="2019-02" db="EMBL/GenBank/DDBJ databases">
        <title>Deep-cultivation of Planctomycetes and their phenomic and genomic characterization uncovers novel biology.</title>
        <authorList>
            <person name="Wiegand S."/>
            <person name="Jogler M."/>
            <person name="Boedeker C."/>
            <person name="Pinto D."/>
            <person name="Vollmers J."/>
            <person name="Rivas-Marin E."/>
            <person name="Kohn T."/>
            <person name="Peeters S.H."/>
            <person name="Heuer A."/>
            <person name="Rast P."/>
            <person name="Oberbeckmann S."/>
            <person name="Bunk B."/>
            <person name="Jeske O."/>
            <person name="Meyerdierks A."/>
            <person name="Storesund J.E."/>
            <person name="Kallscheuer N."/>
            <person name="Luecker S."/>
            <person name="Lage O.M."/>
            <person name="Pohl T."/>
            <person name="Merkel B.J."/>
            <person name="Hornburger P."/>
            <person name="Mueller R.-W."/>
            <person name="Bruemmer F."/>
            <person name="Labrenz M."/>
            <person name="Spormann A.M."/>
            <person name="Op den Camp H."/>
            <person name="Overmann J."/>
            <person name="Amann R."/>
            <person name="Jetten M.S.M."/>
            <person name="Mascher T."/>
            <person name="Medema M.H."/>
            <person name="Devos D.P."/>
            <person name="Kaster A.-K."/>
            <person name="Ovreas L."/>
            <person name="Rohde M."/>
            <person name="Galperin M.Y."/>
            <person name="Jogler C."/>
        </authorList>
    </citation>
    <scope>NUCLEOTIDE SEQUENCE [LARGE SCALE GENOMIC DNA]</scope>
    <source>
        <strain evidence="9 10">Pan216</strain>
    </source>
</reference>
<feature type="binding site" evidence="4">
    <location>
        <position position="332"/>
    </location>
    <ligand>
        <name>substrate</name>
    </ligand>
</feature>
<dbReference type="PANTHER" id="PTHR21152">
    <property type="entry name" value="AMINOTRANSFERASE CLASS V"/>
    <property type="match status" value="1"/>
</dbReference>
<gene>
    <name evidence="9" type="ORF">Pan216_47960</name>
</gene>